<keyword evidence="2" id="KW-1133">Transmembrane helix</keyword>
<keyword evidence="2" id="KW-0472">Membrane</keyword>
<reference evidence="3" key="1">
    <citation type="submission" date="2010-02" db="EMBL/GenBank/DDBJ databases">
        <title>Sequencing and annotation of the Blastocystis hominis genome.</title>
        <authorList>
            <person name="Wincker P."/>
        </authorList>
    </citation>
    <scope>NUCLEOTIDE SEQUENCE</scope>
    <source>
        <strain evidence="3">Singapore isolate B</strain>
    </source>
</reference>
<dbReference type="RefSeq" id="XP_012895742.1">
    <property type="nucleotide sequence ID" value="XM_013040288.1"/>
</dbReference>
<evidence type="ECO:0000313" key="3">
    <source>
        <dbReference type="EMBL" id="CBK21694.2"/>
    </source>
</evidence>
<feature type="compositionally biased region" description="Basic and acidic residues" evidence="1">
    <location>
        <begin position="543"/>
        <end position="554"/>
    </location>
</feature>
<evidence type="ECO:0000256" key="1">
    <source>
        <dbReference type="SAM" id="MobiDB-lite"/>
    </source>
</evidence>
<feature type="transmembrane region" description="Helical" evidence="2">
    <location>
        <begin position="493"/>
        <end position="514"/>
    </location>
</feature>
<organism evidence="3">
    <name type="scientific">Blastocystis hominis</name>
    <dbReference type="NCBI Taxonomy" id="12968"/>
    <lineage>
        <taxon>Eukaryota</taxon>
        <taxon>Sar</taxon>
        <taxon>Stramenopiles</taxon>
        <taxon>Bigyra</taxon>
        <taxon>Opalozoa</taxon>
        <taxon>Opalinata</taxon>
        <taxon>Blastocystidae</taxon>
        <taxon>Blastocystis</taxon>
    </lineage>
</organism>
<dbReference type="Gene3D" id="2.60.120.260">
    <property type="entry name" value="Galactose-binding domain-like"/>
    <property type="match status" value="1"/>
</dbReference>
<dbReference type="InterPro" id="IPR013783">
    <property type="entry name" value="Ig-like_fold"/>
</dbReference>
<dbReference type="InParanoid" id="D8M0V5"/>
<evidence type="ECO:0008006" key="5">
    <source>
        <dbReference type="Google" id="ProtNLM"/>
    </source>
</evidence>
<dbReference type="Pfam" id="PF05345">
    <property type="entry name" value="He_PIG"/>
    <property type="match status" value="1"/>
</dbReference>
<dbReference type="OrthoDB" id="200652at2759"/>
<dbReference type="GeneID" id="24919045"/>
<feature type="region of interest" description="Disordered" evidence="1">
    <location>
        <begin position="535"/>
        <end position="554"/>
    </location>
</feature>
<proteinExistence type="predicted"/>
<dbReference type="Proteomes" id="UP000008312">
    <property type="component" value="Unassembled WGS sequence"/>
</dbReference>
<keyword evidence="4" id="KW-1185">Reference proteome</keyword>
<evidence type="ECO:0000313" key="4">
    <source>
        <dbReference type="Proteomes" id="UP000008312"/>
    </source>
</evidence>
<gene>
    <name evidence="3" type="ORF">GSBLH_T00001820001</name>
</gene>
<evidence type="ECO:0000256" key="2">
    <source>
        <dbReference type="SAM" id="Phobius"/>
    </source>
</evidence>
<name>D8M0V5_BLAHO</name>
<sequence>MFSSFLPFQIDYSDWNINYDYVENWYNLDFDDSAWTVEKASDIGLNTGITTYIRKEVNIPDIDSYHILNVRVKYTGGVAVYFNGRLTARFNLEDNFNSESQSVSVHSQDEFSKFHVIMSTVGGVTGKNVIAFEIHRPTGQSSSSTVVFDATGVFGVNDCSIAVDTFSSIEGSDVSLVSKESLLDLNPTTYGYQPNSQGTYLEWSVENLEGTKFNNFGMQTVYTCTGYGFSFYVRMDTSDEYISALELTGQSTQALSRVTWSVPVGIAGFVQLRFEVDVAASSIVYLSSYMLLYCKPSGSSICPAIGDYPSVGEGEISPASCEEGYRGYSYRTCTNGQLGEINYEYCTQKLPDKLLYDSSIYNLIMDTNVVINSPEYVNIIEEFYLAENTFLPAGLTLNTVTGEITGIPTEETTLKTYTIYGKNQAGITYVTINISVQKGTCKAEGNFPTTNVGEVYVYDCALGGSYVGTQKRACKLGETNGEWQSVSGYCMPVAMIIILVVIAIIIIAVVVFLVMRVNRKAKAVGGVKGRSVKVSSSSKKQLNKKEGVKKAVKV</sequence>
<dbReference type="Gene3D" id="2.60.40.10">
    <property type="entry name" value="Immunoglobulins"/>
    <property type="match status" value="1"/>
</dbReference>
<dbReference type="EMBL" id="FN668644">
    <property type="protein sequence ID" value="CBK21694.2"/>
    <property type="molecule type" value="Genomic_DNA"/>
</dbReference>
<accession>D8M0V5</accession>
<protein>
    <recommendedName>
        <fullName evidence="5">Sushi domain-containing protein</fullName>
    </recommendedName>
</protein>
<dbReference type="AlphaFoldDB" id="D8M0V5"/>
<keyword evidence="2" id="KW-0812">Transmembrane</keyword>